<feature type="non-terminal residue" evidence="4">
    <location>
        <position position="345"/>
    </location>
</feature>
<protein>
    <submittedName>
        <fullName evidence="4">Uncharacterized protein</fullName>
    </submittedName>
</protein>
<evidence type="ECO:0000313" key="4">
    <source>
        <dbReference type="EMBL" id="KAK7496845.1"/>
    </source>
</evidence>
<feature type="compositionally biased region" description="Basic and acidic residues" evidence="2">
    <location>
        <begin position="283"/>
        <end position="296"/>
    </location>
</feature>
<sequence>MLFHNSLFYCLLILPAAMCFGASVESPDPNTAVNTTTDAPSEQQDVEHSTTNRVVYHSPANQQVSQSVCENDIKATNQEVWELRQQVQMLKLKQDMTNLRSEMKDLTGHVTCGQPRPDPGDTVTNAQQTTAAAQSDPQQQDLLMYDGEKTAVLTEPILCTQIAMLVLSLLLWVTMSTLQWGACENTEDPDARNVTTNSATATTEETETETREAQRADHERPASYSQYGNQYSACENEMKATNQEVWELRQQVQMLQLKQDMTSLRSELRDLKGHVSSRQPHLGPRDTVTHTEHRDTNQQMDSVTNDTDPAVRPKKAEVKLQATSGSVYVRWGGQTCPDTASLVYS</sequence>
<gene>
    <name evidence="4" type="ORF">BaRGS_00011825</name>
</gene>
<name>A0ABD0LBW0_9CAEN</name>
<reference evidence="4 5" key="1">
    <citation type="journal article" date="2023" name="Sci. Data">
        <title>Genome assembly of the Korean intertidal mud-creeper Batillaria attramentaria.</title>
        <authorList>
            <person name="Patra A.K."/>
            <person name="Ho P.T."/>
            <person name="Jun S."/>
            <person name="Lee S.J."/>
            <person name="Kim Y."/>
            <person name="Won Y.J."/>
        </authorList>
    </citation>
    <scope>NUCLEOTIDE SEQUENCE [LARGE SCALE GENOMIC DNA]</scope>
    <source>
        <strain evidence="4">Wonlab-2016</strain>
    </source>
</reference>
<feature type="compositionally biased region" description="Polar residues" evidence="2">
    <location>
        <begin position="29"/>
        <end position="44"/>
    </location>
</feature>
<feature type="compositionally biased region" description="Basic and acidic residues" evidence="2">
    <location>
        <begin position="208"/>
        <end position="221"/>
    </location>
</feature>
<feature type="compositionally biased region" description="Low complexity" evidence="2">
    <location>
        <begin position="192"/>
        <end position="203"/>
    </location>
</feature>
<evidence type="ECO:0000256" key="1">
    <source>
        <dbReference type="SAM" id="Coils"/>
    </source>
</evidence>
<feature type="signal peptide" evidence="3">
    <location>
        <begin position="1"/>
        <end position="21"/>
    </location>
</feature>
<dbReference type="EMBL" id="JACVVK020000063">
    <property type="protein sequence ID" value="KAK7496845.1"/>
    <property type="molecule type" value="Genomic_DNA"/>
</dbReference>
<keyword evidence="5" id="KW-1185">Reference proteome</keyword>
<evidence type="ECO:0000256" key="3">
    <source>
        <dbReference type="SAM" id="SignalP"/>
    </source>
</evidence>
<dbReference type="AlphaFoldDB" id="A0ABD0LBW0"/>
<organism evidence="4 5">
    <name type="scientific">Batillaria attramentaria</name>
    <dbReference type="NCBI Taxonomy" id="370345"/>
    <lineage>
        <taxon>Eukaryota</taxon>
        <taxon>Metazoa</taxon>
        <taxon>Spiralia</taxon>
        <taxon>Lophotrochozoa</taxon>
        <taxon>Mollusca</taxon>
        <taxon>Gastropoda</taxon>
        <taxon>Caenogastropoda</taxon>
        <taxon>Sorbeoconcha</taxon>
        <taxon>Cerithioidea</taxon>
        <taxon>Batillariidae</taxon>
        <taxon>Batillaria</taxon>
    </lineage>
</organism>
<evidence type="ECO:0000313" key="5">
    <source>
        <dbReference type="Proteomes" id="UP001519460"/>
    </source>
</evidence>
<feature type="region of interest" description="Disordered" evidence="2">
    <location>
        <begin position="29"/>
        <end position="50"/>
    </location>
</feature>
<keyword evidence="1" id="KW-0175">Coiled coil</keyword>
<evidence type="ECO:0000256" key="2">
    <source>
        <dbReference type="SAM" id="MobiDB-lite"/>
    </source>
</evidence>
<feature type="region of interest" description="Disordered" evidence="2">
    <location>
        <begin position="184"/>
        <end position="225"/>
    </location>
</feature>
<feature type="coiled-coil region" evidence="1">
    <location>
        <begin position="73"/>
        <end position="109"/>
    </location>
</feature>
<comment type="caution">
    <text evidence="4">The sequence shown here is derived from an EMBL/GenBank/DDBJ whole genome shotgun (WGS) entry which is preliminary data.</text>
</comment>
<keyword evidence="3" id="KW-0732">Signal</keyword>
<feature type="compositionally biased region" description="Polar residues" evidence="2">
    <location>
        <begin position="297"/>
        <end position="307"/>
    </location>
</feature>
<accession>A0ABD0LBW0</accession>
<feature type="chain" id="PRO_5044768125" evidence="3">
    <location>
        <begin position="22"/>
        <end position="345"/>
    </location>
</feature>
<proteinExistence type="predicted"/>
<feature type="region of interest" description="Disordered" evidence="2">
    <location>
        <begin position="272"/>
        <end position="312"/>
    </location>
</feature>
<dbReference type="Proteomes" id="UP001519460">
    <property type="component" value="Unassembled WGS sequence"/>
</dbReference>